<name>A0A3B0UD33_9ZZZZ</name>
<dbReference type="AlphaFoldDB" id="A0A3B0UD33"/>
<reference evidence="1" key="1">
    <citation type="submission" date="2018-06" db="EMBL/GenBank/DDBJ databases">
        <authorList>
            <person name="Zhirakovskaya E."/>
        </authorList>
    </citation>
    <scope>NUCLEOTIDE SEQUENCE</scope>
</reference>
<gene>
    <name evidence="1" type="ORF">MNBD_BACTEROID07-454</name>
</gene>
<proteinExistence type="predicted"/>
<accession>A0A3B0UD33</accession>
<feature type="non-terminal residue" evidence="1">
    <location>
        <position position="137"/>
    </location>
</feature>
<protein>
    <submittedName>
        <fullName evidence="1">Uncharacterized protein</fullName>
    </submittedName>
</protein>
<organism evidence="1">
    <name type="scientific">hydrothermal vent metagenome</name>
    <dbReference type="NCBI Taxonomy" id="652676"/>
    <lineage>
        <taxon>unclassified sequences</taxon>
        <taxon>metagenomes</taxon>
        <taxon>ecological metagenomes</taxon>
    </lineage>
</organism>
<dbReference type="EMBL" id="UOET01000238">
    <property type="protein sequence ID" value="VAW28428.1"/>
    <property type="molecule type" value="Genomic_DNA"/>
</dbReference>
<sequence length="137" mass="15503">MKKLYSLTRVLSLSILMVLPLAFYAQNASSSKNDKQKTEKKTKKSNESFSPYLFGQAEFGSSWSHAEVASTVFVPDFRKNVFVGTGYLAVGWQFLPWINVYGGLNRGYAKGYLAAGSARIKLMPNWAHDYRFTSDFY</sequence>
<evidence type="ECO:0000313" key="1">
    <source>
        <dbReference type="EMBL" id="VAW28428.1"/>
    </source>
</evidence>